<feature type="compositionally biased region" description="Basic and acidic residues" evidence="6">
    <location>
        <begin position="513"/>
        <end position="525"/>
    </location>
</feature>
<dbReference type="AlphaFoldDB" id="A0A9W8ACX6"/>
<dbReference type="Pfam" id="PF00400">
    <property type="entry name" value="WD40"/>
    <property type="match status" value="5"/>
</dbReference>
<dbReference type="GO" id="GO:0032040">
    <property type="term" value="C:small-subunit processome"/>
    <property type="evidence" value="ECO:0007669"/>
    <property type="project" value="TreeGrafter"/>
</dbReference>
<feature type="region of interest" description="Disordered" evidence="6">
    <location>
        <begin position="1"/>
        <end position="116"/>
    </location>
</feature>
<feature type="compositionally biased region" description="Basic and acidic residues" evidence="6">
    <location>
        <begin position="1"/>
        <end position="28"/>
    </location>
</feature>
<dbReference type="CDD" id="cd00200">
    <property type="entry name" value="WD40"/>
    <property type="match status" value="1"/>
</dbReference>
<evidence type="ECO:0000256" key="5">
    <source>
        <dbReference type="PROSITE-ProRule" id="PRU00221"/>
    </source>
</evidence>
<dbReference type="EMBL" id="JANBPT010000146">
    <property type="protein sequence ID" value="KAJ1926876.1"/>
    <property type="molecule type" value="Genomic_DNA"/>
</dbReference>
<feature type="region of interest" description="Disordered" evidence="6">
    <location>
        <begin position="497"/>
        <end position="528"/>
    </location>
</feature>
<evidence type="ECO:0000256" key="2">
    <source>
        <dbReference type="ARBA" id="ARBA00022574"/>
    </source>
</evidence>
<dbReference type="InterPro" id="IPR019775">
    <property type="entry name" value="WD40_repeat_CS"/>
</dbReference>
<sequence length="688" mass="75807">MAKGSFFKEPKKNIGKPQDRPLFKDVARKPMVNKRGFFEGSDDEPRRAPKSGKRKAAATRRKGSDDDDEEITSDDYMSDADLADEAGAISDTDVRNKDHQDSEDENQHLRTKESAAAKRLRLSKQYLASLKDSLKPAASEDTTATAVSGSTKTARGSSHEFTGEFFAEDLDRDLIASRLIQDTQEQTGRVQRAVAPTVQWPLDPAAVRTLSGHRLTVTAVVVLPNGKVAYSGSKDGTILRYDLTTGRRTVVAKGAKLTDPIDAGHRGDVLCLAVSFDGRFLASGGVDHKIRVWSTETHTCQRVFHQHKEAVTGLSFQRSTAADNQLYSCARDRMVKVWDVSQLSYVDTLFGHQEAITDIASLSDGRVVTTGSRDRTLRLWKVNEEKQFVFRGGAHFEPGVSKSKSHTAGVVEPRVTPIDRVTDADVACGRLPLPYPVSARRITQTLHSSEGSLDVVAMINESLFVTGGDSGAIALWDVNKKKPVYIHHIAHGAEGDHEGLTSASYPAPANTDAKSDDGEPTDATREVPATQWAQPRTAFRPDLVTHFGGNQALFPDLRNPRWITALTVLPYGDLFASGSWDGYIRVWQLAANHRSFKLVTTIPVVGFVNSLQFVEPPMGPSTTDNNDTWVDQTPLALLAAVGQEHKAGRWLRIKEARNCVKVIPFNISTKSQMERVQKEERLKIFQQK</sequence>
<dbReference type="SMART" id="SM00320">
    <property type="entry name" value="WD40"/>
    <property type="match status" value="6"/>
</dbReference>
<evidence type="ECO:0000313" key="7">
    <source>
        <dbReference type="EMBL" id="KAJ1926876.1"/>
    </source>
</evidence>
<comment type="caution">
    <text evidence="7">The sequence shown here is derived from an EMBL/GenBank/DDBJ whole genome shotgun (WGS) entry which is preliminary data.</text>
</comment>
<feature type="repeat" description="WD" evidence="5">
    <location>
        <begin position="563"/>
        <end position="597"/>
    </location>
</feature>
<accession>A0A9W8ACX6</accession>
<evidence type="ECO:0000313" key="8">
    <source>
        <dbReference type="Proteomes" id="UP001150569"/>
    </source>
</evidence>
<dbReference type="InterPro" id="IPR020472">
    <property type="entry name" value="WD40_PAC1"/>
</dbReference>
<keyword evidence="4" id="KW-0539">Nucleus</keyword>
<evidence type="ECO:0000256" key="6">
    <source>
        <dbReference type="SAM" id="MobiDB-lite"/>
    </source>
</evidence>
<feature type="repeat" description="WD" evidence="5">
    <location>
        <begin position="210"/>
        <end position="251"/>
    </location>
</feature>
<dbReference type="PROSITE" id="PS50082">
    <property type="entry name" value="WD_REPEATS_2"/>
    <property type="match status" value="5"/>
</dbReference>
<gene>
    <name evidence="7" type="primary">RRP9</name>
    <name evidence="7" type="ORF">IWQ60_003426</name>
</gene>
<feature type="compositionally biased region" description="Basic residues" evidence="6">
    <location>
        <begin position="48"/>
        <end position="61"/>
    </location>
</feature>
<feature type="repeat" description="WD" evidence="5">
    <location>
        <begin position="262"/>
        <end position="303"/>
    </location>
</feature>
<dbReference type="Proteomes" id="UP001150569">
    <property type="component" value="Unassembled WGS sequence"/>
</dbReference>
<feature type="region of interest" description="Disordered" evidence="6">
    <location>
        <begin position="133"/>
        <end position="157"/>
    </location>
</feature>
<dbReference type="InterPro" id="IPR015943">
    <property type="entry name" value="WD40/YVTN_repeat-like_dom_sf"/>
</dbReference>
<comment type="subcellular location">
    <subcellularLocation>
        <location evidence="1">Nucleus</location>
    </subcellularLocation>
</comment>
<dbReference type="GO" id="GO:0034511">
    <property type="term" value="F:U3 snoRNA binding"/>
    <property type="evidence" value="ECO:0007669"/>
    <property type="project" value="InterPro"/>
</dbReference>
<reference evidence="7" key="1">
    <citation type="submission" date="2022-07" db="EMBL/GenBank/DDBJ databases">
        <title>Phylogenomic reconstructions and comparative analyses of Kickxellomycotina fungi.</title>
        <authorList>
            <person name="Reynolds N.K."/>
            <person name="Stajich J.E."/>
            <person name="Barry K."/>
            <person name="Grigoriev I.V."/>
            <person name="Crous P."/>
            <person name="Smith M.E."/>
        </authorList>
    </citation>
    <scope>NUCLEOTIDE SEQUENCE</scope>
    <source>
        <strain evidence="7">RSA 861</strain>
    </source>
</reference>
<dbReference type="Gene3D" id="2.130.10.10">
    <property type="entry name" value="YVTN repeat-like/Quinoprotein amine dehydrogenase"/>
    <property type="match status" value="2"/>
</dbReference>
<feature type="compositionally biased region" description="Basic and acidic residues" evidence="6">
    <location>
        <begin position="92"/>
        <end position="116"/>
    </location>
</feature>
<dbReference type="InterPro" id="IPR039241">
    <property type="entry name" value="Rrp9-like"/>
</dbReference>
<feature type="compositionally biased region" description="Polar residues" evidence="6">
    <location>
        <begin position="140"/>
        <end position="156"/>
    </location>
</feature>
<dbReference type="PRINTS" id="PR00320">
    <property type="entry name" value="GPROTEINBRPT"/>
</dbReference>
<protein>
    <submittedName>
        <fullName evidence="7">Pre-rRNA processing protein</fullName>
    </submittedName>
</protein>
<dbReference type="PROSITE" id="PS50294">
    <property type="entry name" value="WD_REPEATS_REGION"/>
    <property type="match status" value="4"/>
</dbReference>
<dbReference type="SUPFAM" id="SSF50978">
    <property type="entry name" value="WD40 repeat-like"/>
    <property type="match status" value="1"/>
</dbReference>
<feature type="repeat" description="WD" evidence="5">
    <location>
        <begin position="304"/>
        <end position="348"/>
    </location>
</feature>
<name>A0A9W8ACX6_9FUNG</name>
<keyword evidence="8" id="KW-1185">Reference proteome</keyword>
<dbReference type="InterPro" id="IPR036322">
    <property type="entry name" value="WD40_repeat_dom_sf"/>
</dbReference>
<dbReference type="OrthoDB" id="189968at2759"/>
<evidence type="ECO:0000256" key="3">
    <source>
        <dbReference type="ARBA" id="ARBA00022737"/>
    </source>
</evidence>
<organism evidence="7 8">
    <name type="scientific">Tieghemiomyces parasiticus</name>
    <dbReference type="NCBI Taxonomy" id="78921"/>
    <lineage>
        <taxon>Eukaryota</taxon>
        <taxon>Fungi</taxon>
        <taxon>Fungi incertae sedis</taxon>
        <taxon>Zoopagomycota</taxon>
        <taxon>Kickxellomycotina</taxon>
        <taxon>Dimargaritomycetes</taxon>
        <taxon>Dimargaritales</taxon>
        <taxon>Dimargaritaceae</taxon>
        <taxon>Tieghemiomyces</taxon>
    </lineage>
</organism>
<evidence type="ECO:0000256" key="1">
    <source>
        <dbReference type="ARBA" id="ARBA00004123"/>
    </source>
</evidence>
<keyword evidence="3" id="KW-0677">Repeat</keyword>
<dbReference type="PROSITE" id="PS00678">
    <property type="entry name" value="WD_REPEATS_1"/>
    <property type="match status" value="1"/>
</dbReference>
<feature type="repeat" description="WD" evidence="5">
    <location>
        <begin position="349"/>
        <end position="390"/>
    </location>
</feature>
<proteinExistence type="predicted"/>
<feature type="compositionally biased region" description="Acidic residues" evidence="6">
    <location>
        <begin position="65"/>
        <end position="84"/>
    </location>
</feature>
<evidence type="ECO:0000256" key="4">
    <source>
        <dbReference type="ARBA" id="ARBA00023242"/>
    </source>
</evidence>
<keyword evidence="2 5" id="KW-0853">WD repeat</keyword>
<dbReference type="InterPro" id="IPR001680">
    <property type="entry name" value="WD40_rpt"/>
</dbReference>
<dbReference type="PANTHER" id="PTHR19865">
    <property type="entry name" value="U3 SMALL NUCLEOLAR RNA INTERACTING PROTEIN 2"/>
    <property type="match status" value="1"/>
</dbReference>
<dbReference type="PANTHER" id="PTHR19865:SF0">
    <property type="entry name" value="U3 SMALL NUCLEOLAR RNA-INTERACTING PROTEIN 2"/>
    <property type="match status" value="1"/>
</dbReference>